<dbReference type="HOGENOM" id="CLU_3185228_0_0_9"/>
<dbReference type="Proteomes" id="UP000004099">
    <property type="component" value="Unassembled WGS sequence"/>
</dbReference>
<dbReference type="AlphaFoldDB" id="E7FST2"/>
<name>E7FST2_9LACO</name>
<evidence type="ECO:0000313" key="2">
    <source>
        <dbReference type="Proteomes" id="UP000004099"/>
    </source>
</evidence>
<comment type="caution">
    <text evidence="1">The sequence shown here is derived from an EMBL/GenBank/DDBJ whole genome shotgun (WGS) entry which is preliminary data.</text>
</comment>
<dbReference type="EMBL" id="ACGS02000048">
    <property type="protein sequence ID" value="EFZ33904.1"/>
    <property type="molecule type" value="Genomic_DNA"/>
</dbReference>
<gene>
    <name evidence="1" type="ORF">HMPREF0542_11959</name>
</gene>
<evidence type="ECO:0000313" key="1">
    <source>
        <dbReference type="EMBL" id="EFZ33904.1"/>
    </source>
</evidence>
<reference evidence="1 2" key="1">
    <citation type="submission" date="2011-01" db="EMBL/GenBank/DDBJ databases">
        <authorList>
            <person name="Muzny D."/>
            <person name="Qin X."/>
            <person name="Buhay C."/>
            <person name="Dugan-Rocha S."/>
            <person name="Ding Y."/>
            <person name="Chen G."/>
            <person name="Hawes A."/>
            <person name="Holder M."/>
            <person name="Jhangiani S."/>
            <person name="Johnson A."/>
            <person name="Khan Z."/>
            <person name="Li Z."/>
            <person name="Liu W."/>
            <person name="Liu X."/>
            <person name="Perez L."/>
            <person name="Shen H."/>
            <person name="Wang Q."/>
            <person name="Watt J."/>
            <person name="Xi L."/>
            <person name="Xin Y."/>
            <person name="Zhou J."/>
            <person name="Deng J."/>
            <person name="Jiang H."/>
            <person name="Liu Y."/>
            <person name="Qu J."/>
            <person name="Song X.-Z."/>
            <person name="Zhang L."/>
            <person name="Villasana D."/>
            <person name="Johnson A."/>
            <person name="Liu J."/>
            <person name="Liyanage D."/>
            <person name="Lorensuhewa L."/>
            <person name="Robinson T."/>
            <person name="Song A."/>
            <person name="Song B.-B."/>
            <person name="Dinh H."/>
            <person name="Thornton R."/>
            <person name="Coyle M."/>
            <person name="Francisco L."/>
            <person name="Jackson L."/>
            <person name="Javaid M."/>
            <person name="Korchina V."/>
            <person name="Kovar C."/>
            <person name="Mata R."/>
            <person name="Mathew T."/>
            <person name="Ngo R."/>
            <person name="Nguyen L."/>
            <person name="Nguyen N."/>
            <person name="Okwuonu G."/>
            <person name="Ongeri F."/>
            <person name="Pham C."/>
            <person name="Simmons D."/>
            <person name="Wilczek-Boney K."/>
            <person name="Hale W."/>
            <person name="Jakkamsetti A."/>
            <person name="Pham P."/>
            <person name="Ruth R."/>
            <person name="San Lucas F."/>
            <person name="Warren J."/>
            <person name="Zhang J."/>
            <person name="Zhao Z."/>
            <person name="Zhou C."/>
            <person name="Zhu D."/>
            <person name="Lee S."/>
            <person name="Bess C."/>
            <person name="Blankenburg K."/>
            <person name="Forbes L."/>
            <person name="Fu Q."/>
            <person name="Gubbala S."/>
            <person name="Hirani K."/>
            <person name="Jayaseelan J.C."/>
            <person name="Lara F."/>
            <person name="Munidasa M."/>
            <person name="Palculict T."/>
            <person name="Patil S."/>
            <person name="Pu L.-L."/>
            <person name="Saada N."/>
            <person name="Tang L."/>
            <person name="Weissenberger G."/>
            <person name="Zhu Y."/>
            <person name="Hemphill L."/>
            <person name="Shang Y."/>
            <person name="Youmans B."/>
            <person name="Ayvaz T."/>
            <person name="Ross M."/>
            <person name="Santibanez J."/>
            <person name="Aqrawi P."/>
            <person name="Gross S."/>
            <person name="Joshi V."/>
            <person name="Fowler G."/>
            <person name="Nazareth L."/>
            <person name="Reid J."/>
            <person name="Worley K."/>
            <person name="Petrosino J."/>
            <person name="Highlander S."/>
            <person name="Gibbs R."/>
        </authorList>
    </citation>
    <scope>NUCLEOTIDE SEQUENCE [LARGE SCALE GENOMIC DNA]</scope>
    <source>
        <strain evidence="1 2">ATCC 25644</strain>
    </source>
</reference>
<proteinExistence type="predicted"/>
<sequence>MAKRVSRIKIEKNAGQNQSTCNFLCSAFSLFQDENGTFFRSLEFSV</sequence>
<organism evidence="1 2">
    <name type="scientific">Ligilactobacillus ruminis ATCC 25644</name>
    <dbReference type="NCBI Taxonomy" id="525362"/>
    <lineage>
        <taxon>Bacteria</taxon>
        <taxon>Bacillati</taxon>
        <taxon>Bacillota</taxon>
        <taxon>Bacilli</taxon>
        <taxon>Lactobacillales</taxon>
        <taxon>Lactobacillaceae</taxon>
        <taxon>Ligilactobacillus</taxon>
    </lineage>
</organism>
<protein>
    <submittedName>
        <fullName evidence="1">Uncharacterized protein</fullName>
    </submittedName>
</protein>
<accession>E7FST2</accession>